<proteinExistence type="predicted"/>
<keyword evidence="4" id="KW-1185">Reference proteome</keyword>
<dbReference type="AlphaFoldDB" id="A0AAN6Q3V4"/>
<dbReference type="SUPFAM" id="SSF56112">
    <property type="entry name" value="Protein kinase-like (PK-like)"/>
    <property type="match status" value="1"/>
</dbReference>
<dbReference type="InterPro" id="IPR011009">
    <property type="entry name" value="Kinase-like_dom_sf"/>
</dbReference>
<dbReference type="Gene3D" id="3.90.1200.10">
    <property type="match status" value="1"/>
</dbReference>
<comment type="caution">
    <text evidence="3">The sequence shown here is derived from an EMBL/GenBank/DDBJ whole genome shotgun (WGS) entry which is preliminary data.</text>
</comment>
<dbReference type="InterPro" id="IPR002575">
    <property type="entry name" value="Aminoglycoside_PTrfase"/>
</dbReference>
<feature type="domain" description="Aminoglycoside phosphotransferase" evidence="2">
    <location>
        <begin position="30"/>
        <end position="265"/>
    </location>
</feature>
<reference evidence="3" key="2">
    <citation type="submission" date="2023-05" db="EMBL/GenBank/DDBJ databases">
        <authorList>
            <consortium name="Lawrence Berkeley National Laboratory"/>
            <person name="Steindorff A."/>
            <person name="Hensen N."/>
            <person name="Bonometti L."/>
            <person name="Westerberg I."/>
            <person name="Brannstrom I.O."/>
            <person name="Guillou S."/>
            <person name="Cros-Aarteil S."/>
            <person name="Calhoun S."/>
            <person name="Haridas S."/>
            <person name="Kuo A."/>
            <person name="Mondo S."/>
            <person name="Pangilinan J."/>
            <person name="Riley R."/>
            <person name="Labutti K."/>
            <person name="Andreopoulos B."/>
            <person name="Lipzen A."/>
            <person name="Chen C."/>
            <person name="Yanf M."/>
            <person name="Daum C."/>
            <person name="Ng V."/>
            <person name="Clum A."/>
            <person name="Ohm R."/>
            <person name="Martin F."/>
            <person name="Silar P."/>
            <person name="Natvig D."/>
            <person name="Lalanne C."/>
            <person name="Gautier V."/>
            <person name="Ament-Velasquez S.L."/>
            <person name="Kruys A."/>
            <person name="Hutchinson M.I."/>
            <person name="Powell A.J."/>
            <person name="Barry K."/>
            <person name="Miller A.N."/>
            <person name="Grigoriev I.V."/>
            <person name="Debuchy R."/>
            <person name="Gladieux P."/>
            <person name="Thoren M.H."/>
            <person name="Johannesson H."/>
        </authorList>
    </citation>
    <scope>NUCLEOTIDE SEQUENCE</scope>
    <source>
        <strain evidence="3">CBS 757.83</strain>
    </source>
</reference>
<accession>A0AAN6Q3V4</accession>
<dbReference type="Pfam" id="PF01636">
    <property type="entry name" value="APH"/>
    <property type="match status" value="1"/>
</dbReference>
<dbReference type="EMBL" id="MU863629">
    <property type="protein sequence ID" value="KAK4103104.1"/>
    <property type="molecule type" value="Genomic_DNA"/>
</dbReference>
<protein>
    <submittedName>
        <fullName evidence="3">APH-domain-containing protein</fullName>
    </submittedName>
</protein>
<organism evidence="3 4">
    <name type="scientific">Parathielavia hyrcaniae</name>
    <dbReference type="NCBI Taxonomy" id="113614"/>
    <lineage>
        <taxon>Eukaryota</taxon>
        <taxon>Fungi</taxon>
        <taxon>Dikarya</taxon>
        <taxon>Ascomycota</taxon>
        <taxon>Pezizomycotina</taxon>
        <taxon>Sordariomycetes</taxon>
        <taxon>Sordariomycetidae</taxon>
        <taxon>Sordariales</taxon>
        <taxon>Chaetomiaceae</taxon>
        <taxon>Parathielavia</taxon>
    </lineage>
</organism>
<evidence type="ECO:0000313" key="3">
    <source>
        <dbReference type="EMBL" id="KAK4103104.1"/>
    </source>
</evidence>
<dbReference type="PANTHER" id="PTHR47829:SF1">
    <property type="entry name" value="HAD FAMILY PHOSPHATASE"/>
    <property type="match status" value="1"/>
</dbReference>
<dbReference type="CDD" id="cd05154">
    <property type="entry name" value="ACAD10_11_N-like"/>
    <property type="match status" value="1"/>
</dbReference>
<name>A0AAN6Q3V4_9PEZI</name>
<dbReference type="Proteomes" id="UP001305647">
    <property type="component" value="Unassembled WGS sequence"/>
</dbReference>
<gene>
    <name evidence="3" type="ORF">N658DRAFT_421602</name>
</gene>
<dbReference type="PANTHER" id="PTHR47829">
    <property type="entry name" value="HYDROLASE, PUTATIVE (AFU_ORTHOLOGUE AFUA_1G12880)-RELATED"/>
    <property type="match status" value="1"/>
</dbReference>
<dbReference type="InterPro" id="IPR041726">
    <property type="entry name" value="ACAD10_11_N"/>
</dbReference>
<evidence type="ECO:0000259" key="2">
    <source>
        <dbReference type="Pfam" id="PF01636"/>
    </source>
</evidence>
<feature type="region of interest" description="Disordered" evidence="1">
    <location>
        <begin position="382"/>
        <end position="409"/>
    </location>
</feature>
<dbReference type="Gene3D" id="3.30.200.20">
    <property type="entry name" value="Phosphorylase Kinase, domain 1"/>
    <property type="match status" value="1"/>
</dbReference>
<sequence>MAGRVRQPIDIGALEKWISRNVPQIEAPLDVKQFGFGQSNPTYQLTASDGTRYVLRKKPPGRLVSKTAHKVEREYRIIHALSKTDVPVPKAYCLCEDTSVIGTPFYIMEFLDGRIFEDPVIPNVLPDHRRAIWADAVRTLAKLHRIDPRSVGLENFGKSTGFYNRQVATWRGVCDAQAAVHDVESGEPVGPLPYFDELMTFFADETQQPADRGTLIHGDFKIDNLVFHKLEPRVIGILDWEMSTIGHPLSDISNLLTPYFTAGLDPSRSVNVHPGFLPRATRGLPTPDEITTLYFSVASSASPHSSSLELTLNNNPAADSAGETRRELQWAQAFNMFRQAAICQGIAARHAARQASSERARRYGDARAPLAEFAWELVQSARSGGGGGGGDGGNTAGQGGRGRGNGARL</sequence>
<evidence type="ECO:0000256" key="1">
    <source>
        <dbReference type="SAM" id="MobiDB-lite"/>
    </source>
</evidence>
<evidence type="ECO:0000313" key="4">
    <source>
        <dbReference type="Proteomes" id="UP001305647"/>
    </source>
</evidence>
<dbReference type="InterPro" id="IPR052898">
    <property type="entry name" value="ACAD10-like"/>
</dbReference>
<reference evidence="3" key="1">
    <citation type="journal article" date="2023" name="Mol. Phylogenet. Evol.">
        <title>Genome-scale phylogeny and comparative genomics of the fungal order Sordariales.</title>
        <authorList>
            <person name="Hensen N."/>
            <person name="Bonometti L."/>
            <person name="Westerberg I."/>
            <person name="Brannstrom I.O."/>
            <person name="Guillou S."/>
            <person name="Cros-Aarteil S."/>
            <person name="Calhoun S."/>
            <person name="Haridas S."/>
            <person name="Kuo A."/>
            <person name="Mondo S."/>
            <person name="Pangilinan J."/>
            <person name="Riley R."/>
            <person name="LaButti K."/>
            <person name="Andreopoulos B."/>
            <person name="Lipzen A."/>
            <person name="Chen C."/>
            <person name="Yan M."/>
            <person name="Daum C."/>
            <person name="Ng V."/>
            <person name="Clum A."/>
            <person name="Steindorff A."/>
            <person name="Ohm R.A."/>
            <person name="Martin F."/>
            <person name="Silar P."/>
            <person name="Natvig D.O."/>
            <person name="Lalanne C."/>
            <person name="Gautier V."/>
            <person name="Ament-Velasquez S.L."/>
            <person name="Kruys A."/>
            <person name="Hutchinson M.I."/>
            <person name="Powell A.J."/>
            <person name="Barry K."/>
            <person name="Miller A.N."/>
            <person name="Grigoriev I.V."/>
            <person name="Debuchy R."/>
            <person name="Gladieux P."/>
            <person name="Hiltunen Thoren M."/>
            <person name="Johannesson H."/>
        </authorList>
    </citation>
    <scope>NUCLEOTIDE SEQUENCE</scope>
    <source>
        <strain evidence="3">CBS 757.83</strain>
    </source>
</reference>
<feature type="compositionally biased region" description="Gly residues" evidence="1">
    <location>
        <begin position="383"/>
        <end position="409"/>
    </location>
</feature>